<keyword evidence="2" id="KW-0645">Protease</keyword>
<gene>
    <name evidence="2" type="ORF">QFZ34_001931</name>
</gene>
<protein>
    <submittedName>
        <fullName evidence="2">Membrane protein implicated in regulation of membrane protease activity</fullName>
    </submittedName>
</protein>
<evidence type="ECO:0000313" key="3">
    <source>
        <dbReference type="Proteomes" id="UP001237780"/>
    </source>
</evidence>
<reference evidence="2 3" key="1">
    <citation type="submission" date="2023-07" db="EMBL/GenBank/DDBJ databases">
        <title>Comparative genomics of wheat-associated soil bacteria to identify genetic determinants of phenazine resistance.</title>
        <authorList>
            <person name="Mouncey N."/>
        </authorList>
    </citation>
    <scope>NUCLEOTIDE SEQUENCE [LARGE SCALE GENOMIC DNA]</scope>
    <source>
        <strain evidence="2 3">W4I11</strain>
    </source>
</reference>
<name>A0ABU0S7M8_9HYPH</name>
<proteinExistence type="predicted"/>
<dbReference type="GO" id="GO:0008233">
    <property type="term" value="F:peptidase activity"/>
    <property type="evidence" value="ECO:0007669"/>
    <property type="project" value="UniProtKB-KW"/>
</dbReference>
<accession>A0ABU0S7M8</accession>
<organism evidence="2 3">
    <name type="scientific">Phyllobacterium ifriqiyense</name>
    <dbReference type="NCBI Taxonomy" id="314238"/>
    <lineage>
        <taxon>Bacteria</taxon>
        <taxon>Pseudomonadati</taxon>
        <taxon>Pseudomonadota</taxon>
        <taxon>Alphaproteobacteria</taxon>
        <taxon>Hyphomicrobiales</taxon>
        <taxon>Phyllobacteriaceae</taxon>
        <taxon>Phyllobacterium</taxon>
    </lineage>
</organism>
<dbReference type="GO" id="GO:0006508">
    <property type="term" value="P:proteolysis"/>
    <property type="evidence" value="ECO:0007669"/>
    <property type="project" value="UniProtKB-KW"/>
</dbReference>
<keyword evidence="1" id="KW-1133">Transmembrane helix</keyword>
<keyword evidence="1" id="KW-0812">Transmembrane</keyword>
<dbReference type="EMBL" id="JAUSZT010000003">
    <property type="protein sequence ID" value="MDQ0996749.1"/>
    <property type="molecule type" value="Genomic_DNA"/>
</dbReference>
<sequence length="71" mass="7762">MLMDPKTRNAAIAAGCIMLGFGIVAYLMPSLMLAIGDKSPLAAGIFGVIFVLGFFVVFWLRARSQRRNNNQ</sequence>
<evidence type="ECO:0000313" key="2">
    <source>
        <dbReference type="EMBL" id="MDQ0996749.1"/>
    </source>
</evidence>
<keyword evidence="2" id="KW-0378">Hydrolase</keyword>
<evidence type="ECO:0000256" key="1">
    <source>
        <dbReference type="SAM" id="Phobius"/>
    </source>
</evidence>
<feature type="transmembrane region" description="Helical" evidence="1">
    <location>
        <begin position="41"/>
        <end position="60"/>
    </location>
</feature>
<keyword evidence="3" id="KW-1185">Reference proteome</keyword>
<dbReference type="Proteomes" id="UP001237780">
    <property type="component" value="Unassembled WGS sequence"/>
</dbReference>
<dbReference type="InterPro" id="IPR036259">
    <property type="entry name" value="MFS_trans_sf"/>
</dbReference>
<dbReference type="SUPFAM" id="SSF103473">
    <property type="entry name" value="MFS general substrate transporter"/>
    <property type="match status" value="1"/>
</dbReference>
<keyword evidence="1" id="KW-0472">Membrane</keyword>
<comment type="caution">
    <text evidence="2">The sequence shown here is derived from an EMBL/GenBank/DDBJ whole genome shotgun (WGS) entry which is preliminary data.</text>
</comment>
<feature type="transmembrane region" description="Helical" evidence="1">
    <location>
        <begin position="12"/>
        <end position="35"/>
    </location>
</feature>